<dbReference type="InterPro" id="IPR029068">
    <property type="entry name" value="Glyas_Bleomycin-R_OHBP_Dase"/>
</dbReference>
<name>A0AAU6WBX3_9MICC</name>
<dbReference type="AlphaFoldDB" id="A0AAU6WBX3"/>
<organism evidence="2 3">
    <name type="scientific">Glutamicibacter ectropisis</name>
    <dbReference type="NCBI Taxonomy" id="3046593"/>
    <lineage>
        <taxon>Bacteria</taxon>
        <taxon>Bacillati</taxon>
        <taxon>Actinomycetota</taxon>
        <taxon>Actinomycetes</taxon>
        <taxon>Micrococcales</taxon>
        <taxon>Micrococcaceae</taxon>
        <taxon>Glutamicibacter</taxon>
    </lineage>
</organism>
<accession>A0AAU6WBX3</accession>
<dbReference type="PANTHER" id="PTHR35908:SF1">
    <property type="entry name" value="CONSERVED PROTEIN"/>
    <property type="match status" value="1"/>
</dbReference>
<feature type="domain" description="Glyoxalase-like" evidence="1">
    <location>
        <begin position="6"/>
        <end position="151"/>
    </location>
</feature>
<dbReference type="Gene3D" id="3.10.180.10">
    <property type="entry name" value="2,3-Dihydroxybiphenyl 1,2-Dioxygenase, domain 1"/>
    <property type="match status" value="1"/>
</dbReference>
<dbReference type="RefSeq" id="WP_345471059.1">
    <property type="nucleotide sequence ID" value="NZ_CP125942.1"/>
</dbReference>
<dbReference type="EMBL" id="CP125942">
    <property type="protein sequence ID" value="XAO45495.1"/>
    <property type="molecule type" value="Genomic_DNA"/>
</dbReference>
<dbReference type="InterPro" id="IPR041581">
    <property type="entry name" value="Glyoxalase_6"/>
</dbReference>
<dbReference type="Pfam" id="PF18029">
    <property type="entry name" value="Glyoxalase_6"/>
    <property type="match status" value="1"/>
</dbReference>
<protein>
    <submittedName>
        <fullName evidence="2">VOC family protein</fullName>
    </submittedName>
</protein>
<sequence length="151" mass="17197">MDTSWQLVVDCTDPQTMVAFWSQALHYIPEPPPAPHATWHTYWQAMGVPAEELEPEAGELPESIIDPLGHGPRWWFQQVPERKSIKNRLHIDLRVGGGRGVDFETRKARVSQESERLVALGAQIRHVMDRAEMDHFAVCMSDPEGNEFDVV</sequence>
<dbReference type="KEGG" id="gey:QMQ05_14270"/>
<dbReference type="Proteomes" id="UP001486888">
    <property type="component" value="Chromosome"/>
</dbReference>
<gene>
    <name evidence="2" type="ORF">QMQ05_14270</name>
</gene>
<evidence type="ECO:0000313" key="2">
    <source>
        <dbReference type="EMBL" id="XAO45495.1"/>
    </source>
</evidence>
<keyword evidence="3" id="KW-1185">Reference proteome</keyword>
<evidence type="ECO:0000313" key="3">
    <source>
        <dbReference type="Proteomes" id="UP001486888"/>
    </source>
</evidence>
<reference evidence="2 3" key="1">
    <citation type="submission" date="2023-05" db="EMBL/GenBank/DDBJ databases">
        <title>Glutamicibacter sp. B1, complete genome.</title>
        <authorList>
            <person name="Long Y.H."/>
            <person name="Fang T."/>
            <person name="Li X.Y."/>
        </authorList>
    </citation>
    <scope>NUCLEOTIDE SEQUENCE [LARGE SCALE GENOMIC DNA]</scope>
    <source>
        <strain evidence="2 3">B1</strain>
    </source>
</reference>
<evidence type="ECO:0000259" key="1">
    <source>
        <dbReference type="Pfam" id="PF18029"/>
    </source>
</evidence>
<dbReference type="SUPFAM" id="SSF54593">
    <property type="entry name" value="Glyoxalase/Bleomycin resistance protein/Dihydroxybiphenyl dioxygenase"/>
    <property type="match status" value="1"/>
</dbReference>
<proteinExistence type="predicted"/>
<dbReference type="PANTHER" id="PTHR35908">
    <property type="entry name" value="HYPOTHETICAL FUSION PROTEIN"/>
    <property type="match status" value="1"/>
</dbReference>